<dbReference type="RefSeq" id="WP_092538275.1">
    <property type="nucleotide sequence ID" value="NZ_FNKQ01000003.1"/>
</dbReference>
<dbReference type="Pfam" id="PF25259">
    <property type="entry name" value="DUF7860"/>
    <property type="match status" value="1"/>
</dbReference>
<dbReference type="OrthoDB" id="201415at2157"/>
<accession>A0A1H1E7D0</accession>
<evidence type="ECO:0008006" key="6">
    <source>
        <dbReference type="Google" id="ProtNLM"/>
    </source>
</evidence>
<keyword evidence="5" id="KW-1185">Reference proteome</keyword>
<evidence type="ECO:0000313" key="5">
    <source>
        <dbReference type="Proteomes" id="UP000255421"/>
    </source>
</evidence>
<reference evidence="3" key="1">
    <citation type="submission" date="2016-10" db="EMBL/GenBank/DDBJ databases">
        <authorList>
            <person name="de Groot N.N."/>
        </authorList>
    </citation>
    <scope>NUCLEOTIDE SEQUENCE [LARGE SCALE GENOMIC DNA]</scope>
    <source>
        <strain evidence="3">CGMCC 1.12397</strain>
    </source>
</reference>
<organism evidence="3 4">
    <name type="scientific">Halopelagius longus</name>
    <dbReference type="NCBI Taxonomy" id="1236180"/>
    <lineage>
        <taxon>Archaea</taxon>
        <taxon>Methanobacteriati</taxon>
        <taxon>Methanobacteriota</taxon>
        <taxon>Stenosarchaea group</taxon>
        <taxon>Halobacteria</taxon>
        <taxon>Halobacteriales</taxon>
        <taxon>Haloferacaceae</taxon>
    </lineage>
</organism>
<proteinExistence type="predicted"/>
<dbReference type="InterPro" id="IPR057182">
    <property type="entry name" value="DUF7860"/>
</dbReference>
<reference evidence="2 5" key="3">
    <citation type="submission" date="2018-07" db="EMBL/GenBank/DDBJ databases">
        <title>Genome sequence of extremly halophilic archaeon Halopelagius longus strain BC12-B1.</title>
        <authorList>
            <person name="Zhang X."/>
        </authorList>
    </citation>
    <scope>NUCLEOTIDE SEQUENCE [LARGE SCALE GENOMIC DNA]</scope>
    <source>
        <strain evidence="2 5">BC12-B1</strain>
    </source>
</reference>
<dbReference type="EMBL" id="QQST01000001">
    <property type="protein sequence ID" value="RDI71639.1"/>
    <property type="molecule type" value="Genomic_DNA"/>
</dbReference>
<dbReference type="AlphaFoldDB" id="A0A1H1E7D0"/>
<dbReference type="EMBL" id="FNKQ01000003">
    <property type="protein sequence ID" value="SDQ84665.1"/>
    <property type="molecule type" value="Genomic_DNA"/>
</dbReference>
<gene>
    <name evidence="2" type="ORF">DWB78_07820</name>
    <name evidence="3" type="ORF">SAMN05216278_2772</name>
</gene>
<evidence type="ECO:0000313" key="4">
    <source>
        <dbReference type="Proteomes" id="UP000199289"/>
    </source>
</evidence>
<keyword evidence="1" id="KW-0472">Membrane</keyword>
<dbReference type="Proteomes" id="UP000255421">
    <property type="component" value="Unassembled WGS sequence"/>
</dbReference>
<name>A0A1H1E7D0_9EURY</name>
<keyword evidence="1" id="KW-0812">Transmembrane</keyword>
<feature type="transmembrane region" description="Helical" evidence="1">
    <location>
        <begin position="54"/>
        <end position="74"/>
    </location>
</feature>
<dbReference type="Proteomes" id="UP000199289">
    <property type="component" value="Unassembled WGS sequence"/>
</dbReference>
<protein>
    <recommendedName>
        <fullName evidence="6">MFS transporter</fullName>
    </recommendedName>
</protein>
<reference evidence="4" key="2">
    <citation type="submission" date="2016-10" db="EMBL/GenBank/DDBJ databases">
        <authorList>
            <person name="Varghese N."/>
            <person name="Submissions S."/>
        </authorList>
    </citation>
    <scope>NUCLEOTIDE SEQUENCE [LARGE SCALE GENOMIC DNA]</scope>
    <source>
        <strain evidence="4">CGMCC 1.12397</strain>
    </source>
</reference>
<sequence length="75" mass="7780">MGQYGSLDYPRMTKLGVALGLSLFAVGAAGNMVVPALFGPLPGWEQTLLFDAEAVGVALTLLSPFVFGIALPLVE</sequence>
<evidence type="ECO:0000256" key="1">
    <source>
        <dbReference type="SAM" id="Phobius"/>
    </source>
</evidence>
<evidence type="ECO:0000313" key="3">
    <source>
        <dbReference type="EMBL" id="SDQ84665.1"/>
    </source>
</evidence>
<evidence type="ECO:0000313" key="2">
    <source>
        <dbReference type="EMBL" id="RDI71639.1"/>
    </source>
</evidence>
<keyword evidence="1" id="KW-1133">Transmembrane helix</keyword>